<organism evidence="1">
    <name type="scientific">Aphanomyces astaci</name>
    <name type="common">Crayfish plague agent</name>
    <dbReference type="NCBI Taxonomy" id="112090"/>
    <lineage>
        <taxon>Eukaryota</taxon>
        <taxon>Sar</taxon>
        <taxon>Stramenopiles</taxon>
        <taxon>Oomycota</taxon>
        <taxon>Saprolegniomycetes</taxon>
        <taxon>Saprolegniales</taxon>
        <taxon>Verrucalvaceae</taxon>
        <taxon>Aphanomyces</taxon>
    </lineage>
</organism>
<gene>
    <name evidence="1" type="ORF">H257_03089</name>
</gene>
<dbReference type="GeneID" id="20805085"/>
<dbReference type="OrthoDB" id="77763at2759"/>
<dbReference type="AlphaFoldDB" id="W4H2A2"/>
<accession>W4H2A2</accession>
<evidence type="ECO:0000313" key="1">
    <source>
        <dbReference type="EMBL" id="ETV85298.1"/>
    </source>
</evidence>
<reference evidence="1" key="1">
    <citation type="submission" date="2013-12" db="EMBL/GenBank/DDBJ databases">
        <title>The Genome Sequence of Aphanomyces astaci APO3.</title>
        <authorList>
            <consortium name="The Broad Institute Genomics Platform"/>
            <person name="Russ C."/>
            <person name="Tyler B."/>
            <person name="van West P."/>
            <person name="Dieguez-Uribeondo J."/>
            <person name="Young S.K."/>
            <person name="Zeng Q."/>
            <person name="Gargeya S."/>
            <person name="Fitzgerald M."/>
            <person name="Abouelleil A."/>
            <person name="Alvarado L."/>
            <person name="Chapman S.B."/>
            <person name="Gainer-Dewar J."/>
            <person name="Goldberg J."/>
            <person name="Griggs A."/>
            <person name="Gujja S."/>
            <person name="Hansen M."/>
            <person name="Howarth C."/>
            <person name="Imamovic A."/>
            <person name="Ireland A."/>
            <person name="Larimer J."/>
            <person name="McCowan C."/>
            <person name="Murphy C."/>
            <person name="Pearson M."/>
            <person name="Poon T.W."/>
            <person name="Priest M."/>
            <person name="Roberts A."/>
            <person name="Saif S."/>
            <person name="Shea T."/>
            <person name="Sykes S."/>
            <person name="Wortman J."/>
            <person name="Nusbaum C."/>
            <person name="Birren B."/>
        </authorList>
    </citation>
    <scope>NUCLEOTIDE SEQUENCE [LARGE SCALE GENOMIC DNA]</scope>
    <source>
        <strain evidence="1">APO3</strain>
    </source>
</reference>
<dbReference type="VEuPathDB" id="FungiDB:H257_03089"/>
<dbReference type="RefSeq" id="XP_009825316.1">
    <property type="nucleotide sequence ID" value="XM_009827014.1"/>
</dbReference>
<proteinExistence type="predicted"/>
<name>W4H2A2_APHAT</name>
<dbReference type="EMBL" id="KI913118">
    <property type="protein sequence ID" value="ETV85298.1"/>
    <property type="molecule type" value="Genomic_DNA"/>
</dbReference>
<protein>
    <submittedName>
        <fullName evidence="1">Uncharacterized protein</fullName>
    </submittedName>
</protein>
<sequence>MTPMDDDLLATCLRELDNDDSVVDYDLPDEDIASLMEVLHAADSRTDTSSQTKKKRNRKRAAHELVYLRDQVLEYTRRLGDLQARTLPRSPESWVWQERSLRQACERKSAEDENVALKDLLQRQVKVAESLMKIVSKRPRLAEMTYLDKWTQSSRTLVVDPVERRDMFHRLLDGQYSRLENVLIAQRLLDSSEAVTKTEVSYDEHSRDIVFDFVVTDVAAVDYLECARVLWSMYGDAYETEFDITEPLESLDENAMLVKMLLKFRKFGLVVHQHMGCKRYFEHNRVVMVFDSILDDPIHPYPPGVYVARETSWLTVTREGDNKCSMQFYCHGSLPCKSSSTERMEDEADDVDGVRTMAFAEHMMDCYKRSLDLLGLYLHGQLKMLPTPHDPSQALELA</sequence>